<accession>A0A6G0VVW6</accession>
<gene>
    <name evidence="2" type="ORF">FWK35_00036482</name>
</gene>
<evidence type="ECO:0000313" key="2">
    <source>
        <dbReference type="EMBL" id="KAF0711380.1"/>
    </source>
</evidence>
<comment type="caution">
    <text evidence="2">The sequence shown here is derived from an EMBL/GenBank/DDBJ whole genome shotgun (WGS) entry which is preliminary data.</text>
</comment>
<keyword evidence="3" id="KW-1185">Reference proteome</keyword>
<proteinExistence type="predicted"/>
<protein>
    <submittedName>
        <fullName evidence="2">DUF659 domain-containing protein</fullName>
    </submittedName>
</protein>
<reference evidence="2 3" key="1">
    <citation type="submission" date="2019-08" db="EMBL/GenBank/DDBJ databases">
        <title>Whole genome of Aphis craccivora.</title>
        <authorList>
            <person name="Voronova N.V."/>
            <person name="Shulinski R.S."/>
            <person name="Bandarenka Y.V."/>
            <person name="Zhorov D.G."/>
            <person name="Warner D."/>
        </authorList>
    </citation>
    <scope>NUCLEOTIDE SEQUENCE [LARGE SCALE GENOMIC DNA]</scope>
    <source>
        <strain evidence="2">180601</strain>
        <tissue evidence="2">Whole Body</tissue>
    </source>
</reference>
<evidence type="ECO:0000256" key="1">
    <source>
        <dbReference type="SAM" id="MobiDB-lite"/>
    </source>
</evidence>
<dbReference type="EMBL" id="VUJU01011275">
    <property type="protein sequence ID" value="KAF0711380.1"/>
    <property type="molecule type" value="Genomic_DNA"/>
</dbReference>
<dbReference type="AlphaFoldDB" id="A0A6G0VVW6"/>
<name>A0A6G0VVW6_APHCR</name>
<organism evidence="2 3">
    <name type="scientific">Aphis craccivora</name>
    <name type="common">Cowpea aphid</name>
    <dbReference type="NCBI Taxonomy" id="307492"/>
    <lineage>
        <taxon>Eukaryota</taxon>
        <taxon>Metazoa</taxon>
        <taxon>Ecdysozoa</taxon>
        <taxon>Arthropoda</taxon>
        <taxon>Hexapoda</taxon>
        <taxon>Insecta</taxon>
        <taxon>Pterygota</taxon>
        <taxon>Neoptera</taxon>
        <taxon>Paraneoptera</taxon>
        <taxon>Hemiptera</taxon>
        <taxon>Sternorrhyncha</taxon>
        <taxon>Aphidomorpha</taxon>
        <taxon>Aphidoidea</taxon>
        <taxon>Aphididae</taxon>
        <taxon>Aphidini</taxon>
        <taxon>Aphis</taxon>
        <taxon>Aphis</taxon>
    </lineage>
</organism>
<dbReference type="Proteomes" id="UP000478052">
    <property type="component" value="Unassembled WGS sequence"/>
</dbReference>
<sequence>MAGRKPALPASVIIDAVLNRSIDTVRNGCQYNVQASQRPVCNLINRHHGRRRMTIRFCQLSHQCPKGQAGREDRSRRTSTGRRRSSGQCCQTYEN</sequence>
<feature type="region of interest" description="Disordered" evidence="1">
    <location>
        <begin position="65"/>
        <end position="95"/>
    </location>
</feature>
<evidence type="ECO:0000313" key="3">
    <source>
        <dbReference type="Proteomes" id="UP000478052"/>
    </source>
</evidence>